<feature type="compositionally biased region" description="Low complexity" evidence="1">
    <location>
        <begin position="636"/>
        <end position="649"/>
    </location>
</feature>
<protein>
    <submittedName>
        <fullName evidence="2">Uncharacterized protein</fullName>
    </submittedName>
</protein>
<dbReference type="GO" id="GO:0005085">
    <property type="term" value="F:guanyl-nucleotide exchange factor activity"/>
    <property type="evidence" value="ECO:0007669"/>
    <property type="project" value="InterPro"/>
</dbReference>
<feature type="compositionally biased region" description="Low complexity" evidence="1">
    <location>
        <begin position="325"/>
        <end position="339"/>
    </location>
</feature>
<reference evidence="3" key="1">
    <citation type="journal article" date="2017" name="Nucleic Acids Res.">
        <title>Proteogenomics produces comprehensive and highly accurate protein-coding gene annotation in a complete genome assembly of Malassezia sympodialis.</title>
        <authorList>
            <person name="Zhu Y."/>
            <person name="Engstroem P.G."/>
            <person name="Tellgren-Roth C."/>
            <person name="Baudo C.D."/>
            <person name="Kennell J.C."/>
            <person name="Sun S."/>
            <person name="Billmyre R.B."/>
            <person name="Schroeder M.S."/>
            <person name="Andersson A."/>
            <person name="Holm T."/>
            <person name="Sigurgeirsson B."/>
            <person name="Wu G."/>
            <person name="Sankaranarayanan S.R."/>
            <person name="Siddharthan R."/>
            <person name="Sanyal K."/>
            <person name="Lundeberg J."/>
            <person name="Nystedt B."/>
            <person name="Boekhout T."/>
            <person name="Dawson T.L. Jr."/>
            <person name="Heitman J."/>
            <person name="Scheynius A."/>
            <person name="Lehtioe J."/>
        </authorList>
    </citation>
    <scope>NUCLEOTIDE SEQUENCE [LARGE SCALE GENOMIC DNA]</scope>
    <source>
        <strain evidence="3">ATCC 42132</strain>
    </source>
</reference>
<feature type="compositionally biased region" description="Low complexity" evidence="1">
    <location>
        <begin position="399"/>
        <end position="413"/>
    </location>
</feature>
<keyword evidence="3" id="KW-1185">Reference proteome</keyword>
<accession>M5EC23</accession>
<dbReference type="KEGG" id="msym:MSY001_3161"/>
<dbReference type="InterPro" id="IPR000219">
    <property type="entry name" value="DH_dom"/>
</dbReference>
<feature type="compositionally biased region" description="Pro residues" evidence="1">
    <location>
        <begin position="273"/>
        <end position="285"/>
    </location>
</feature>
<dbReference type="PROSITE" id="PS50010">
    <property type="entry name" value="DH_2"/>
    <property type="match status" value="1"/>
</dbReference>
<feature type="region of interest" description="Disordered" evidence="1">
    <location>
        <begin position="978"/>
        <end position="1004"/>
    </location>
</feature>
<dbReference type="HOGENOM" id="CLU_272989_0_0_1"/>
<dbReference type="OrthoDB" id="660555at2759"/>
<feature type="compositionally biased region" description="Polar residues" evidence="1">
    <location>
        <begin position="174"/>
        <end position="186"/>
    </location>
</feature>
<dbReference type="Gene3D" id="1.20.900.10">
    <property type="entry name" value="Dbl homology (DH) domain"/>
    <property type="match status" value="1"/>
</dbReference>
<feature type="compositionally biased region" description="Pro residues" evidence="1">
    <location>
        <begin position="370"/>
        <end position="383"/>
    </location>
</feature>
<gene>
    <name evidence="2" type="ORF">MSYG_3486</name>
</gene>
<dbReference type="Pfam" id="PF00621">
    <property type="entry name" value="RhoGEF"/>
    <property type="match status" value="1"/>
</dbReference>
<feature type="compositionally biased region" description="Low complexity" evidence="1">
    <location>
        <begin position="286"/>
        <end position="295"/>
    </location>
</feature>
<feature type="compositionally biased region" description="Acidic residues" evidence="1">
    <location>
        <begin position="701"/>
        <end position="711"/>
    </location>
</feature>
<evidence type="ECO:0000256" key="1">
    <source>
        <dbReference type="SAM" id="MobiDB-lite"/>
    </source>
</evidence>
<feature type="compositionally biased region" description="Basic and acidic residues" evidence="1">
    <location>
        <begin position="827"/>
        <end position="837"/>
    </location>
</feature>
<dbReference type="InterPro" id="IPR035899">
    <property type="entry name" value="DBL_dom_sf"/>
</dbReference>
<feature type="compositionally biased region" description="Pro residues" evidence="1">
    <location>
        <begin position="203"/>
        <end position="216"/>
    </location>
</feature>
<feature type="compositionally biased region" description="Pro residues" evidence="1">
    <location>
        <begin position="340"/>
        <end position="352"/>
    </location>
</feature>
<evidence type="ECO:0000313" key="3">
    <source>
        <dbReference type="Proteomes" id="UP000186303"/>
    </source>
</evidence>
<organism evidence="2 3">
    <name type="scientific">Malassezia sympodialis (strain ATCC 42132)</name>
    <name type="common">Atopic eczema-associated yeast</name>
    <dbReference type="NCBI Taxonomy" id="1230383"/>
    <lineage>
        <taxon>Eukaryota</taxon>
        <taxon>Fungi</taxon>
        <taxon>Dikarya</taxon>
        <taxon>Basidiomycota</taxon>
        <taxon>Ustilaginomycotina</taxon>
        <taxon>Malasseziomycetes</taxon>
        <taxon>Malasseziales</taxon>
        <taxon>Malasseziaceae</taxon>
        <taxon>Malassezia</taxon>
    </lineage>
</organism>
<dbReference type="STRING" id="1230383.M5EC23"/>
<dbReference type="Proteomes" id="UP000186303">
    <property type="component" value="Chromosome 5"/>
</dbReference>
<feature type="region of interest" description="Disordered" evidence="1">
    <location>
        <begin position="1072"/>
        <end position="1122"/>
    </location>
</feature>
<feature type="compositionally biased region" description="Polar residues" evidence="1">
    <location>
        <begin position="136"/>
        <end position="148"/>
    </location>
</feature>
<feature type="region of interest" description="Disordered" evidence="1">
    <location>
        <begin position="794"/>
        <end position="870"/>
    </location>
</feature>
<dbReference type="EMBL" id="LT671825">
    <property type="protein sequence ID" value="SHO79138.1"/>
    <property type="molecule type" value="Genomic_DNA"/>
</dbReference>
<feature type="region of interest" description="Disordered" evidence="1">
    <location>
        <begin position="555"/>
        <end position="770"/>
    </location>
</feature>
<feature type="compositionally biased region" description="Acidic residues" evidence="1">
    <location>
        <begin position="882"/>
        <end position="891"/>
    </location>
</feature>
<name>M5EC23_MALS4</name>
<feature type="region of interest" description="Disordered" evidence="1">
    <location>
        <begin position="1"/>
        <end position="522"/>
    </location>
</feature>
<feature type="compositionally biased region" description="Basic and acidic residues" evidence="1">
    <location>
        <begin position="102"/>
        <end position="126"/>
    </location>
</feature>
<proteinExistence type="predicted"/>
<feature type="compositionally biased region" description="Low complexity" evidence="1">
    <location>
        <begin position="156"/>
        <end position="172"/>
    </location>
</feature>
<dbReference type="AlphaFoldDB" id="M5EC23"/>
<sequence>MSGDVSRGLHLSGSRSQRDRVGDAGAGMVTAASSEAPSESGSLYTSAGSSPAGGSAAPYMTPVRGAMRSSTDGSPDVGELSSSGLRLAMRHARSMFPGFRRTMPDDEHESGAADDQSKPGWRRPDGARSIGDSMSRRVSSQGSDTVSDTPDILLTRNDSNASRNSRASSGASTGPPSRKSSLQRSMHASPLQEIPEPTFKPVAEPPPPPPPPPPELPNDKRALFLRARTKSIDHMHRLLHLRQFTKESKGKMKKKKQEGDTLAVRAAEAGPIEAPPLSPSVPTTPPTTSAGATPLGPLPDVGSTSVPPASGRDAGSQPVPPPLVIPVTVPAPAALETSAPLPPLPPPSPPSTEPATPHGNDHDTDTGMRPTPPLPPRRPPPTDDSPAKPLSMRSMASGDTHTSLASLATATDTVDGSFATPERAPPRSHSESTGLARSPDDASLSHTQVGEESIGALALLPDDETQVAPMLSIEQDETRTPSPDTHAPRTDELRAGSPSWDAWSTDPLPPAPSSQSGAQGLLENLGLDDLDLGSAPASASSLYSEVSVERIEATLPEVPQLTPTPPEVRGIATAPSPEPLFIRTTPAHAAPSSESEPDSSASAAPPWVQRLKSRGSTAAPEPGLSANGGAYTALEAGAPRLPSSPAPLASDDEPLSSRPSEDDMTRMRPLLRTSKSSSLLTAMSQQAQRIRRNARDVGPSYDDDGADDDDTSAVRGKGRQSSRRSESNEASSLTSPLSAVDLPTLQREAPKSEGSASMYRTRRNKSQPTLRIADDLEFLHALEQVRLQHKERIALRQRARSARKASMPNLRSPPSSRRPPLPMTRVASDRGAREARVSDQPQALALADRGDDPVAPTQAPETPDVRSLTPDVSTSFLELESMDSDDLEVSDESATADAASSHASSEESEVISNELGIGHTTGNFPSAPFTNDDDWKKEVKALFLIRELVQTERSYAAHLESLLIVVLKWTGTTSSTRLPTNVLMPTQPSSSSQPLRMPTPTPTTPPHLVTLRQMLPKLISVSRALVYSIEESPTSEGVARSFLSMLDRFEDVHVGWHGVVGATLRMLRAAESSKSKAKGRLGRVPVAPPTTDPPRRPSRADTSSGDLAESDRRDKSRSEPKELSAVDVAIMPTQRIPRYVLLLRDLLSYTSADTEAYATLEAALRAVQELGHRCDLASGST</sequence>
<feature type="compositionally biased region" description="Polar residues" evidence="1">
    <location>
        <begin position="978"/>
        <end position="994"/>
    </location>
</feature>
<evidence type="ECO:0000313" key="2">
    <source>
        <dbReference type="EMBL" id="SHO79138.1"/>
    </source>
</evidence>
<feature type="compositionally biased region" description="Low complexity" evidence="1">
    <location>
        <begin position="586"/>
        <end position="606"/>
    </location>
</feature>
<dbReference type="OMA" id="ELGHRCD"/>
<feature type="compositionally biased region" description="Low complexity" evidence="1">
    <location>
        <begin position="31"/>
        <end position="58"/>
    </location>
</feature>
<feature type="compositionally biased region" description="Low complexity" evidence="1">
    <location>
        <begin position="670"/>
        <end position="681"/>
    </location>
</feature>
<dbReference type="VEuPathDB" id="FungiDB:MSYG_3486"/>
<feature type="region of interest" description="Disordered" evidence="1">
    <location>
        <begin position="882"/>
        <end position="911"/>
    </location>
</feature>
<feature type="compositionally biased region" description="Low complexity" evidence="1">
    <location>
        <begin position="892"/>
        <end position="903"/>
    </location>
</feature>
<feature type="compositionally biased region" description="Basic and acidic residues" evidence="1">
    <location>
        <begin position="1109"/>
        <end position="1122"/>
    </location>
</feature>
<dbReference type="SUPFAM" id="SSF48065">
    <property type="entry name" value="DBL homology domain (DH-domain)"/>
    <property type="match status" value="1"/>
</dbReference>
<dbReference type="RefSeq" id="XP_018741652.1">
    <property type="nucleotide sequence ID" value="XM_018885054.1"/>
</dbReference>